<comment type="caution">
    <text evidence="2">The sequence shown here is derived from an EMBL/GenBank/DDBJ whole genome shotgun (WGS) entry which is preliminary data.</text>
</comment>
<dbReference type="AlphaFoldDB" id="A0A2T0TD92"/>
<keyword evidence="3" id="KW-1185">Reference proteome</keyword>
<feature type="region of interest" description="Disordered" evidence="1">
    <location>
        <begin position="29"/>
        <end position="63"/>
    </location>
</feature>
<organism evidence="2 3">
    <name type="scientific">Umezawaea tangerina</name>
    <dbReference type="NCBI Taxonomy" id="84725"/>
    <lineage>
        <taxon>Bacteria</taxon>
        <taxon>Bacillati</taxon>
        <taxon>Actinomycetota</taxon>
        <taxon>Actinomycetes</taxon>
        <taxon>Pseudonocardiales</taxon>
        <taxon>Pseudonocardiaceae</taxon>
        <taxon>Umezawaea</taxon>
    </lineage>
</organism>
<name>A0A2T0TD92_9PSEU</name>
<evidence type="ECO:0000313" key="3">
    <source>
        <dbReference type="Proteomes" id="UP000239494"/>
    </source>
</evidence>
<dbReference type="RefSeq" id="WP_106187154.1">
    <property type="nucleotide sequence ID" value="NZ_PVTF01000003.1"/>
</dbReference>
<evidence type="ECO:0000256" key="1">
    <source>
        <dbReference type="SAM" id="MobiDB-lite"/>
    </source>
</evidence>
<dbReference type="Proteomes" id="UP000239494">
    <property type="component" value="Unassembled WGS sequence"/>
</dbReference>
<gene>
    <name evidence="2" type="ORF">CLV43_103345</name>
</gene>
<dbReference type="EMBL" id="PVTF01000003">
    <property type="protein sequence ID" value="PRY43598.1"/>
    <property type="molecule type" value="Genomic_DNA"/>
</dbReference>
<evidence type="ECO:0000313" key="2">
    <source>
        <dbReference type="EMBL" id="PRY43598.1"/>
    </source>
</evidence>
<proteinExistence type="predicted"/>
<accession>A0A2T0TD92</accession>
<reference evidence="2 3" key="1">
    <citation type="submission" date="2018-03" db="EMBL/GenBank/DDBJ databases">
        <title>Genomic Encyclopedia of Archaeal and Bacterial Type Strains, Phase II (KMG-II): from individual species to whole genera.</title>
        <authorList>
            <person name="Goeker M."/>
        </authorList>
    </citation>
    <scope>NUCLEOTIDE SEQUENCE [LARGE SCALE GENOMIC DNA]</scope>
    <source>
        <strain evidence="2 3">DSM 44720</strain>
    </source>
</reference>
<protein>
    <submittedName>
        <fullName evidence="2">Uncharacterized protein</fullName>
    </submittedName>
</protein>
<feature type="compositionally biased region" description="Pro residues" evidence="1">
    <location>
        <begin position="45"/>
        <end position="63"/>
    </location>
</feature>
<sequence length="63" mass="6757">MVNLLLGFVVGALVGGGVAVAVLKAKRQQPFPPNQGYPPQQHGYPQPPPPQGPQPPQQPPRQW</sequence>